<dbReference type="Proteomes" id="UP000799302">
    <property type="component" value="Unassembled WGS sequence"/>
</dbReference>
<dbReference type="OrthoDB" id="408631at2759"/>
<dbReference type="Gene3D" id="3.40.50.1820">
    <property type="entry name" value="alpha/beta hydrolase"/>
    <property type="match status" value="1"/>
</dbReference>
<dbReference type="InterPro" id="IPR029058">
    <property type="entry name" value="AB_hydrolase_fold"/>
</dbReference>
<dbReference type="PANTHER" id="PTHR48081">
    <property type="entry name" value="AB HYDROLASE SUPERFAMILY PROTEIN C4A8.06C"/>
    <property type="match status" value="1"/>
</dbReference>
<accession>A0A6A6UB29</accession>
<protein>
    <submittedName>
        <fullName evidence="3">Alpha/beta-hydrolase</fullName>
    </submittedName>
</protein>
<feature type="domain" description="Alpha/beta hydrolase fold-3" evidence="2">
    <location>
        <begin position="86"/>
        <end position="323"/>
    </location>
</feature>
<dbReference type="Pfam" id="PF07859">
    <property type="entry name" value="Abhydrolase_3"/>
    <property type="match status" value="1"/>
</dbReference>
<dbReference type="EMBL" id="MU004235">
    <property type="protein sequence ID" value="KAF2669382.1"/>
    <property type="molecule type" value="Genomic_DNA"/>
</dbReference>
<reference evidence="3" key="1">
    <citation type="journal article" date="2020" name="Stud. Mycol.">
        <title>101 Dothideomycetes genomes: a test case for predicting lifestyles and emergence of pathogens.</title>
        <authorList>
            <person name="Haridas S."/>
            <person name="Albert R."/>
            <person name="Binder M."/>
            <person name="Bloem J."/>
            <person name="Labutti K."/>
            <person name="Salamov A."/>
            <person name="Andreopoulos B."/>
            <person name="Baker S."/>
            <person name="Barry K."/>
            <person name="Bills G."/>
            <person name="Bluhm B."/>
            <person name="Cannon C."/>
            <person name="Castanera R."/>
            <person name="Culley D."/>
            <person name="Daum C."/>
            <person name="Ezra D."/>
            <person name="Gonzalez J."/>
            <person name="Henrissat B."/>
            <person name="Kuo A."/>
            <person name="Liang C."/>
            <person name="Lipzen A."/>
            <person name="Lutzoni F."/>
            <person name="Magnuson J."/>
            <person name="Mondo S."/>
            <person name="Nolan M."/>
            <person name="Ohm R."/>
            <person name="Pangilinan J."/>
            <person name="Park H.-J."/>
            <person name="Ramirez L."/>
            <person name="Alfaro M."/>
            <person name="Sun H."/>
            <person name="Tritt A."/>
            <person name="Yoshinaga Y."/>
            <person name="Zwiers L.-H."/>
            <person name="Turgeon B."/>
            <person name="Goodwin S."/>
            <person name="Spatafora J."/>
            <person name="Crous P."/>
            <person name="Grigoriev I."/>
        </authorList>
    </citation>
    <scope>NUCLEOTIDE SEQUENCE</scope>
    <source>
        <strain evidence="3">CBS 115976</strain>
    </source>
</reference>
<evidence type="ECO:0000313" key="4">
    <source>
        <dbReference type="Proteomes" id="UP000799302"/>
    </source>
</evidence>
<evidence type="ECO:0000256" key="1">
    <source>
        <dbReference type="ARBA" id="ARBA00022801"/>
    </source>
</evidence>
<proteinExistence type="predicted"/>
<dbReference type="AlphaFoldDB" id="A0A6A6UB29"/>
<dbReference type="SUPFAM" id="SSF53474">
    <property type="entry name" value="alpha/beta-Hydrolases"/>
    <property type="match status" value="1"/>
</dbReference>
<keyword evidence="4" id="KW-1185">Reference proteome</keyword>
<evidence type="ECO:0000313" key="3">
    <source>
        <dbReference type="EMBL" id="KAF2669382.1"/>
    </source>
</evidence>
<dbReference type="PANTHER" id="PTHR48081:SF8">
    <property type="entry name" value="ALPHA_BETA HYDROLASE FOLD-3 DOMAIN-CONTAINING PROTEIN-RELATED"/>
    <property type="match status" value="1"/>
</dbReference>
<dbReference type="InterPro" id="IPR050300">
    <property type="entry name" value="GDXG_lipolytic_enzyme"/>
</dbReference>
<name>A0A6A6UB29_9PEZI</name>
<evidence type="ECO:0000259" key="2">
    <source>
        <dbReference type="Pfam" id="PF07859"/>
    </source>
</evidence>
<keyword evidence="1 3" id="KW-0378">Hydrolase</keyword>
<sequence length="362" mass="38927">MSENASTSTFLPQFPDEATSEGIEARRKFTCDMELTDTATLGPCPPYLRQTTIDIPLADGFKSHTILVHPSQAQTESPAPTKCPLIVYIHGGSFSYGTPAFVLSPARAFAELLGAVVACPSYKLAPEHPFPAGVHSAWESIAWLSSPENLNSGPLNNTGVQVDPTLGFVLAGTSAGANIAAVIAGIAAARRSGREDLSASLPKMGPRITGLFASIPKLLSEEIVPTKYAAAFRSRQGNANAPLITTETLRNSESRLRADVKSPWYSPVNLDLAALRDEHPAKVYVQCGELDILRDDGVIYQKILEDGGVCETKIDVLMGYDHAAWVSLPLPEAHAEEIKVKTLDGMAWLLGKSWDRSKSLPY</sequence>
<dbReference type="GO" id="GO:0016787">
    <property type="term" value="F:hydrolase activity"/>
    <property type="evidence" value="ECO:0007669"/>
    <property type="project" value="UniProtKB-KW"/>
</dbReference>
<dbReference type="InterPro" id="IPR013094">
    <property type="entry name" value="AB_hydrolase_3"/>
</dbReference>
<gene>
    <name evidence="3" type="ORF">BT63DRAFT_260152</name>
</gene>
<organism evidence="3 4">
    <name type="scientific">Microthyrium microscopicum</name>
    <dbReference type="NCBI Taxonomy" id="703497"/>
    <lineage>
        <taxon>Eukaryota</taxon>
        <taxon>Fungi</taxon>
        <taxon>Dikarya</taxon>
        <taxon>Ascomycota</taxon>
        <taxon>Pezizomycotina</taxon>
        <taxon>Dothideomycetes</taxon>
        <taxon>Dothideomycetes incertae sedis</taxon>
        <taxon>Microthyriales</taxon>
        <taxon>Microthyriaceae</taxon>
        <taxon>Microthyrium</taxon>
    </lineage>
</organism>